<protein>
    <submittedName>
        <fullName evidence="2">Uncharacterized protein</fullName>
    </submittedName>
</protein>
<organism evidence="2">
    <name type="scientific">uncultured Woeseiaceae bacterium</name>
    <dbReference type="NCBI Taxonomy" id="1983305"/>
    <lineage>
        <taxon>Bacteria</taxon>
        <taxon>Pseudomonadati</taxon>
        <taxon>Pseudomonadota</taxon>
        <taxon>Gammaproteobacteria</taxon>
        <taxon>Woeseiales</taxon>
        <taxon>Woeseiaceae</taxon>
        <taxon>environmental samples</taxon>
    </lineage>
</organism>
<proteinExistence type="predicted"/>
<feature type="transmembrane region" description="Helical" evidence="1">
    <location>
        <begin position="20"/>
        <end position="41"/>
    </location>
</feature>
<keyword evidence="1" id="KW-1133">Transmembrane helix</keyword>
<gene>
    <name evidence="2" type="ORF">JTBM06_V1_50037</name>
</gene>
<sequence length="185" mass="20950">MTDALSLANLRTELGRTWVITLFGVAYAISQITIIVILGPIEDAMIKLQTTGTSVADYLAVFNAWEASGDMAFYRAHFLLDDVHWIWYTMFLTSALCRLFDRFEISNDRNWFLLLPLASGLLDWYENHLQHVFLSSPDFSTIIDPLPLFSTLASDVKWILSIAYIGTAIVLTFRLAIRKKAGHDA</sequence>
<keyword evidence="1" id="KW-0472">Membrane</keyword>
<dbReference type="AlphaFoldDB" id="A0A7D9D1M6"/>
<feature type="transmembrane region" description="Helical" evidence="1">
    <location>
        <begin position="158"/>
        <end position="177"/>
    </location>
</feature>
<name>A0A7D9D1M6_9GAMM</name>
<keyword evidence="1" id="KW-0812">Transmembrane</keyword>
<evidence type="ECO:0000256" key="1">
    <source>
        <dbReference type="SAM" id="Phobius"/>
    </source>
</evidence>
<reference evidence="2" key="1">
    <citation type="submission" date="2019-07" db="EMBL/GenBank/DDBJ databases">
        <authorList>
            <person name="Weber M."/>
            <person name="Kostadinov I."/>
            <person name="Kostadinov D I."/>
        </authorList>
    </citation>
    <scope>NUCLEOTIDE SEQUENCE</scope>
    <source>
        <strain evidence="2">Gfbio:sag-sample-m06:053724c1-46a9-4a36-b237-ea2bf867836b</strain>
    </source>
</reference>
<feature type="transmembrane region" description="Helical" evidence="1">
    <location>
        <begin position="85"/>
        <end position="101"/>
    </location>
</feature>
<evidence type="ECO:0000313" key="2">
    <source>
        <dbReference type="EMBL" id="VUX55598.1"/>
    </source>
</evidence>
<accession>A0A7D9D1M6</accession>
<dbReference type="EMBL" id="LR633967">
    <property type="protein sequence ID" value="VUX55598.1"/>
    <property type="molecule type" value="Genomic_DNA"/>
</dbReference>